<comment type="catalytic activity">
    <reaction evidence="1 8">
        <text>a 4-O-methyl-thymidine in DNA + L-cysteinyl-[protein] = a thymidine in DNA + S-methyl-L-cysteinyl-[protein]</text>
        <dbReference type="Rhea" id="RHEA:53428"/>
        <dbReference type="Rhea" id="RHEA-COMP:10131"/>
        <dbReference type="Rhea" id="RHEA-COMP:10132"/>
        <dbReference type="Rhea" id="RHEA-COMP:13555"/>
        <dbReference type="Rhea" id="RHEA-COMP:13556"/>
        <dbReference type="ChEBI" id="CHEBI:29950"/>
        <dbReference type="ChEBI" id="CHEBI:82612"/>
        <dbReference type="ChEBI" id="CHEBI:137386"/>
        <dbReference type="ChEBI" id="CHEBI:137387"/>
        <dbReference type="EC" id="2.1.1.63"/>
    </reaction>
</comment>
<dbReference type="PANTHER" id="PTHR10815:SF5">
    <property type="entry name" value="METHYLATED-DNA--PROTEIN-CYSTEINE METHYLTRANSFERASE"/>
    <property type="match status" value="1"/>
</dbReference>
<keyword evidence="3 8" id="KW-0489">Methyltransferase</keyword>
<dbReference type="InterPro" id="IPR036631">
    <property type="entry name" value="MGMT_N_sf"/>
</dbReference>
<dbReference type="Gene3D" id="3.30.160.70">
    <property type="entry name" value="Methylated DNA-protein cysteine methyltransferase domain"/>
    <property type="match status" value="1"/>
</dbReference>
<dbReference type="CDD" id="cd06445">
    <property type="entry name" value="ATase"/>
    <property type="match status" value="1"/>
</dbReference>
<dbReference type="InterPro" id="IPR036217">
    <property type="entry name" value="MethylDNA_cys_MeTrfase_DNAb"/>
</dbReference>
<evidence type="ECO:0000256" key="7">
    <source>
        <dbReference type="ARBA" id="ARBA00049348"/>
    </source>
</evidence>
<dbReference type="InterPro" id="IPR014048">
    <property type="entry name" value="MethylDNA_cys_MeTrfase_DNA-bd"/>
</dbReference>
<keyword evidence="6 8" id="KW-0234">DNA repair</keyword>
<gene>
    <name evidence="11" type="ordered locus">BATR1942_04520</name>
</gene>
<comment type="catalytic activity">
    <reaction evidence="7 8">
        <text>a 6-O-methyl-2'-deoxyguanosine in DNA + L-cysteinyl-[protein] = S-methyl-L-cysteinyl-[protein] + a 2'-deoxyguanosine in DNA</text>
        <dbReference type="Rhea" id="RHEA:24000"/>
        <dbReference type="Rhea" id="RHEA-COMP:10131"/>
        <dbReference type="Rhea" id="RHEA-COMP:10132"/>
        <dbReference type="Rhea" id="RHEA-COMP:11367"/>
        <dbReference type="Rhea" id="RHEA-COMP:11368"/>
        <dbReference type="ChEBI" id="CHEBI:29950"/>
        <dbReference type="ChEBI" id="CHEBI:82612"/>
        <dbReference type="ChEBI" id="CHEBI:85445"/>
        <dbReference type="ChEBI" id="CHEBI:85448"/>
        <dbReference type="EC" id="2.1.1.63"/>
    </reaction>
</comment>
<evidence type="ECO:0000256" key="5">
    <source>
        <dbReference type="ARBA" id="ARBA00022763"/>
    </source>
</evidence>
<evidence type="ECO:0000256" key="4">
    <source>
        <dbReference type="ARBA" id="ARBA00022679"/>
    </source>
</evidence>
<evidence type="ECO:0000256" key="3">
    <source>
        <dbReference type="ARBA" id="ARBA00022603"/>
    </source>
</evidence>
<evidence type="ECO:0000259" key="10">
    <source>
        <dbReference type="Pfam" id="PF02870"/>
    </source>
</evidence>
<dbReference type="EMBL" id="CP002207">
    <property type="protein sequence ID" value="ADP31858.1"/>
    <property type="molecule type" value="Genomic_DNA"/>
</dbReference>
<keyword evidence="5 8" id="KW-0227">DNA damage</keyword>
<dbReference type="InterPro" id="IPR023546">
    <property type="entry name" value="MGMT"/>
</dbReference>
<dbReference type="InterPro" id="IPR001497">
    <property type="entry name" value="MethylDNA_cys_MeTrfase_AS"/>
</dbReference>
<dbReference type="SUPFAM" id="SSF46767">
    <property type="entry name" value="Methylated DNA-protein cysteine methyltransferase, C-terminal domain"/>
    <property type="match status" value="1"/>
</dbReference>
<feature type="domain" description="Methylguanine DNA methyltransferase ribonuclease-like" evidence="10">
    <location>
        <begin position="4"/>
        <end position="73"/>
    </location>
</feature>
<keyword evidence="2 8" id="KW-0963">Cytoplasm</keyword>
<dbReference type="InterPro" id="IPR036388">
    <property type="entry name" value="WH-like_DNA-bd_sf"/>
</dbReference>
<keyword evidence="12" id="KW-1185">Reference proteome</keyword>
<dbReference type="EC" id="2.1.1.63" evidence="8"/>
<dbReference type="InterPro" id="IPR008332">
    <property type="entry name" value="MethylG_MeTrfase_N"/>
</dbReference>
<comment type="miscellaneous">
    <text evidence="8">This enzyme catalyzes only one turnover and therefore is not strictly catalytic. According to one definition, an enzyme is a biocatalyst that acts repeatedly and over many reaction cycles.</text>
</comment>
<comment type="subcellular location">
    <subcellularLocation>
        <location evidence="8">Cytoplasm</location>
    </subcellularLocation>
</comment>
<name>A0ABN3Z7G5_BACA1</name>
<evidence type="ECO:0000256" key="2">
    <source>
        <dbReference type="ARBA" id="ARBA00022490"/>
    </source>
</evidence>
<protein>
    <recommendedName>
        <fullName evidence="8">Methylated-DNA--protein-cysteine methyltransferase</fullName>
        <ecNumber evidence="8">2.1.1.63</ecNumber>
    </recommendedName>
    <alternativeName>
        <fullName evidence="8">6-O-methylguanine-DNA methyltransferase</fullName>
        <shortName evidence="8">MGMT</shortName>
    </alternativeName>
    <alternativeName>
        <fullName evidence="8">O-6-methylguanine-DNA-alkyltransferase</fullName>
    </alternativeName>
</protein>
<evidence type="ECO:0000313" key="11">
    <source>
        <dbReference type="EMBL" id="ADP31858.1"/>
    </source>
</evidence>
<evidence type="ECO:0000256" key="6">
    <source>
        <dbReference type="ARBA" id="ARBA00023204"/>
    </source>
</evidence>
<dbReference type="SUPFAM" id="SSF53155">
    <property type="entry name" value="Methylated DNA-protein cysteine methyltransferase domain"/>
    <property type="match status" value="1"/>
</dbReference>
<evidence type="ECO:0000256" key="8">
    <source>
        <dbReference type="HAMAP-Rule" id="MF_00772"/>
    </source>
</evidence>
<accession>A0ABN3Z7G5</accession>
<dbReference type="Pfam" id="PF02870">
    <property type="entry name" value="Methyltransf_1N"/>
    <property type="match status" value="1"/>
</dbReference>
<dbReference type="PANTHER" id="PTHR10815">
    <property type="entry name" value="METHYLATED-DNA--PROTEIN-CYSTEINE METHYLTRANSFERASE"/>
    <property type="match status" value="1"/>
</dbReference>
<organism evidence="11 12">
    <name type="scientific">Bacillus atrophaeus (strain 1942)</name>
    <dbReference type="NCBI Taxonomy" id="720555"/>
    <lineage>
        <taxon>Bacteria</taxon>
        <taxon>Bacillati</taxon>
        <taxon>Bacillota</taxon>
        <taxon>Bacilli</taxon>
        <taxon>Bacillales</taxon>
        <taxon>Bacillaceae</taxon>
        <taxon>Bacillus</taxon>
    </lineage>
</organism>
<proteinExistence type="inferred from homology"/>
<dbReference type="NCBIfam" id="TIGR00589">
    <property type="entry name" value="ogt"/>
    <property type="match status" value="1"/>
</dbReference>
<dbReference type="PROSITE" id="PS00374">
    <property type="entry name" value="MGMT"/>
    <property type="match status" value="1"/>
</dbReference>
<dbReference type="HAMAP" id="MF_00772">
    <property type="entry name" value="OGT"/>
    <property type="match status" value="1"/>
</dbReference>
<keyword evidence="4 8" id="KW-0808">Transferase</keyword>
<comment type="similarity">
    <text evidence="8">Belongs to the MGMT family.</text>
</comment>
<dbReference type="Pfam" id="PF01035">
    <property type="entry name" value="DNA_binding_1"/>
    <property type="match status" value="1"/>
</dbReference>
<dbReference type="Proteomes" id="UP000006867">
    <property type="component" value="Chromosome"/>
</dbReference>
<evidence type="ECO:0000313" key="12">
    <source>
        <dbReference type="Proteomes" id="UP000006867"/>
    </source>
</evidence>
<comment type="function">
    <text evidence="8">Involved in the cellular defense against the biological effects of O6-methylguanine (O6-MeG) and O4-methylthymine (O4-MeT) in DNA. Repairs the methylated nucleobase in DNA by stoichiometrically transferring the methyl group to a cysteine residue in the enzyme. This is a suicide reaction: the enzyme is irreversibly inactivated.</text>
</comment>
<evidence type="ECO:0000259" key="9">
    <source>
        <dbReference type="Pfam" id="PF01035"/>
    </source>
</evidence>
<evidence type="ECO:0000256" key="1">
    <source>
        <dbReference type="ARBA" id="ARBA00001286"/>
    </source>
</evidence>
<dbReference type="Gene3D" id="1.10.10.10">
    <property type="entry name" value="Winged helix-like DNA-binding domain superfamily/Winged helix DNA-binding domain"/>
    <property type="match status" value="1"/>
</dbReference>
<feature type="domain" description="Methylated-DNA-[protein]-cysteine S-methyltransferase DNA binding" evidence="9">
    <location>
        <begin position="79"/>
        <end position="159"/>
    </location>
</feature>
<reference evidence="11 12" key="1">
    <citation type="journal article" date="2011" name="Front. Microbiol.">
        <title>Genomic signatures of strain selection and enhancement in Bacillus atrophaeus var. globigii, a historical biowarfare simulant.</title>
        <authorList>
            <person name="Gibbons H.S."/>
            <person name="Broomall S.M."/>
            <person name="McNew L.A."/>
            <person name="Daligault H."/>
            <person name="Chapman C."/>
            <person name="Bruce D."/>
            <person name="Karavis M."/>
            <person name="Krepps M."/>
            <person name="McGregor P.A."/>
            <person name="Hong C."/>
            <person name="Park K.H."/>
            <person name="Akmal A."/>
            <person name="Feldman A."/>
            <person name="Lin J.S."/>
            <person name="Chang W.E."/>
            <person name="Higgs B.W."/>
            <person name="Demirev P."/>
            <person name="Lindquist J."/>
            <person name="Liem A."/>
            <person name="Fochler E."/>
            <person name="Read T.D."/>
            <person name="Tapia R."/>
            <person name="Johnson S."/>
            <person name="Bishop-Lilly K.A."/>
            <person name="Detter C."/>
            <person name="Han C."/>
            <person name="Sozhamannan S."/>
            <person name="Rosenzweig C.N."/>
            <person name="Skowronski E.W."/>
        </authorList>
    </citation>
    <scope>NUCLEOTIDE SEQUENCE [LARGE SCALE GENOMIC DNA]</scope>
    <source>
        <strain evidence="11 12">1942</strain>
    </source>
</reference>
<sequence length="165" mass="18514">MSCYEITETPLGEVAIVEEESKITRLLLSEEDFLKWKDAAPMAEKQETPILKEAKQQLREYFAGDRKTFSLPLVQKGTSFQQKVWQALDMIPYGESRSYADIAAAVGSPKAVRAVGQANKRNALPIFVPCHRVIGKNRALTGYAGSRTNVKAVLLRIEQIPYKEK</sequence>
<feature type="active site" description="Nucleophile; methyl group acceptor" evidence="8">
    <location>
        <position position="130"/>
    </location>
</feature>
<dbReference type="RefSeq" id="WP_003327328.1">
    <property type="nucleotide sequence ID" value="NC_014639.1"/>
</dbReference>